<dbReference type="HOGENOM" id="CLU_2133909_0_0_1"/>
<gene>
    <name evidence="1" type="ORF">K443DRAFT_381945</name>
</gene>
<sequence>MAEPVGCFKVRLLRHARSYQFELKSVIRGENCLILANVVSPFSYPHHSPQRWHSSREPMGMHCAGLRPKLTACSTEFKTPSFNINEPITTSEVTTRHFHWNPHYRQLQLNISL</sequence>
<evidence type="ECO:0000313" key="1">
    <source>
        <dbReference type="EMBL" id="KIJ93664.1"/>
    </source>
</evidence>
<dbReference type="EMBL" id="KN838831">
    <property type="protein sequence ID" value="KIJ93664.1"/>
    <property type="molecule type" value="Genomic_DNA"/>
</dbReference>
<reference evidence="1 2" key="1">
    <citation type="submission" date="2014-04" db="EMBL/GenBank/DDBJ databases">
        <authorList>
            <consortium name="DOE Joint Genome Institute"/>
            <person name="Kuo A."/>
            <person name="Kohler A."/>
            <person name="Nagy L.G."/>
            <person name="Floudas D."/>
            <person name="Copeland A."/>
            <person name="Barry K.W."/>
            <person name="Cichocki N."/>
            <person name="Veneault-Fourrey C."/>
            <person name="LaButti K."/>
            <person name="Lindquist E.A."/>
            <person name="Lipzen A."/>
            <person name="Lundell T."/>
            <person name="Morin E."/>
            <person name="Murat C."/>
            <person name="Sun H."/>
            <person name="Tunlid A."/>
            <person name="Henrissat B."/>
            <person name="Grigoriev I.V."/>
            <person name="Hibbett D.S."/>
            <person name="Martin F."/>
            <person name="Nordberg H.P."/>
            <person name="Cantor M.N."/>
            <person name="Hua S.X."/>
        </authorList>
    </citation>
    <scope>NUCLEOTIDE SEQUENCE [LARGE SCALE GENOMIC DNA]</scope>
    <source>
        <strain evidence="1 2">LaAM-08-1</strain>
    </source>
</reference>
<accession>A0A0C9WIW7</accession>
<dbReference type="Proteomes" id="UP000054477">
    <property type="component" value="Unassembled WGS sequence"/>
</dbReference>
<evidence type="ECO:0000313" key="2">
    <source>
        <dbReference type="Proteomes" id="UP000054477"/>
    </source>
</evidence>
<name>A0A0C9WIW7_9AGAR</name>
<proteinExistence type="predicted"/>
<protein>
    <submittedName>
        <fullName evidence="1">Uncharacterized protein</fullName>
    </submittedName>
</protein>
<organism evidence="1 2">
    <name type="scientific">Laccaria amethystina LaAM-08-1</name>
    <dbReference type="NCBI Taxonomy" id="1095629"/>
    <lineage>
        <taxon>Eukaryota</taxon>
        <taxon>Fungi</taxon>
        <taxon>Dikarya</taxon>
        <taxon>Basidiomycota</taxon>
        <taxon>Agaricomycotina</taxon>
        <taxon>Agaricomycetes</taxon>
        <taxon>Agaricomycetidae</taxon>
        <taxon>Agaricales</taxon>
        <taxon>Agaricineae</taxon>
        <taxon>Hydnangiaceae</taxon>
        <taxon>Laccaria</taxon>
    </lineage>
</organism>
<reference evidence="2" key="2">
    <citation type="submission" date="2015-01" db="EMBL/GenBank/DDBJ databases">
        <title>Evolutionary Origins and Diversification of the Mycorrhizal Mutualists.</title>
        <authorList>
            <consortium name="DOE Joint Genome Institute"/>
            <consortium name="Mycorrhizal Genomics Consortium"/>
            <person name="Kohler A."/>
            <person name="Kuo A."/>
            <person name="Nagy L.G."/>
            <person name="Floudas D."/>
            <person name="Copeland A."/>
            <person name="Barry K.W."/>
            <person name="Cichocki N."/>
            <person name="Veneault-Fourrey C."/>
            <person name="LaButti K."/>
            <person name="Lindquist E.A."/>
            <person name="Lipzen A."/>
            <person name="Lundell T."/>
            <person name="Morin E."/>
            <person name="Murat C."/>
            <person name="Riley R."/>
            <person name="Ohm R."/>
            <person name="Sun H."/>
            <person name="Tunlid A."/>
            <person name="Henrissat B."/>
            <person name="Grigoriev I.V."/>
            <person name="Hibbett D.S."/>
            <person name="Martin F."/>
        </authorList>
    </citation>
    <scope>NUCLEOTIDE SEQUENCE [LARGE SCALE GENOMIC DNA]</scope>
    <source>
        <strain evidence="2">LaAM-08-1</strain>
    </source>
</reference>
<dbReference type="AlphaFoldDB" id="A0A0C9WIW7"/>
<keyword evidence="2" id="KW-1185">Reference proteome</keyword>